<dbReference type="PIRSF" id="PIRSF005962">
    <property type="entry name" value="Pept_M20D_amidohydro"/>
    <property type="match status" value="1"/>
</dbReference>
<feature type="binding site" evidence="2">
    <location>
        <position position="162"/>
    </location>
    <ligand>
        <name>Mn(2+)</name>
        <dbReference type="ChEBI" id="CHEBI:29035"/>
        <label>2</label>
    </ligand>
</feature>
<dbReference type="Gene3D" id="3.40.630.10">
    <property type="entry name" value="Zn peptidases"/>
    <property type="match status" value="1"/>
</dbReference>
<dbReference type="OrthoDB" id="9777385at2"/>
<proteinExistence type="predicted"/>
<accession>A0A2U1TTQ0</accession>
<evidence type="ECO:0000256" key="3">
    <source>
        <dbReference type="SAM" id="MobiDB-lite"/>
    </source>
</evidence>
<feature type="domain" description="Peptidase M20 dimerisation" evidence="4">
    <location>
        <begin position="185"/>
        <end position="277"/>
    </location>
</feature>
<dbReference type="PANTHER" id="PTHR11014:SF63">
    <property type="entry name" value="METALLOPEPTIDASE, PUTATIVE (AFU_ORTHOLOGUE AFUA_6G09600)-RELATED"/>
    <property type="match status" value="1"/>
</dbReference>
<comment type="caution">
    <text evidence="5">The sequence shown here is derived from an EMBL/GenBank/DDBJ whole genome shotgun (WGS) entry which is preliminary data.</text>
</comment>
<dbReference type="SUPFAM" id="SSF55031">
    <property type="entry name" value="Bacterial exopeptidase dimerisation domain"/>
    <property type="match status" value="1"/>
</dbReference>
<dbReference type="GO" id="GO:0019877">
    <property type="term" value="P:diaminopimelate biosynthetic process"/>
    <property type="evidence" value="ECO:0007669"/>
    <property type="project" value="UniProtKB-ARBA"/>
</dbReference>
<dbReference type="InterPro" id="IPR002933">
    <property type="entry name" value="Peptidase_M20"/>
</dbReference>
<dbReference type="GO" id="GO:0050118">
    <property type="term" value="F:N-acetyldiaminopimelate deacetylase activity"/>
    <property type="evidence" value="ECO:0007669"/>
    <property type="project" value="UniProtKB-ARBA"/>
</dbReference>
<keyword evidence="2" id="KW-0464">Manganese</keyword>
<keyword evidence="6" id="KW-1185">Reference proteome</keyword>
<dbReference type="SUPFAM" id="SSF53187">
    <property type="entry name" value="Zn-dependent exopeptidases"/>
    <property type="match status" value="1"/>
</dbReference>
<dbReference type="RefSeq" id="WP_109054139.1">
    <property type="nucleotide sequence ID" value="NZ_QDKJ01000006.1"/>
</dbReference>
<gene>
    <name evidence="5" type="ORF">B4923_09635</name>
</gene>
<evidence type="ECO:0000256" key="1">
    <source>
        <dbReference type="ARBA" id="ARBA00022801"/>
    </source>
</evidence>
<dbReference type="GO" id="GO:0046872">
    <property type="term" value="F:metal ion binding"/>
    <property type="evidence" value="ECO:0007669"/>
    <property type="project" value="UniProtKB-KW"/>
</dbReference>
<evidence type="ECO:0000259" key="4">
    <source>
        <dbReference type="Pfam" id="PF07687"/>
    </source>
</evidence>
<dbReference type="AlphaFoldDB" id="A0A2U1TTQ0"/>
<protein>
    <submittedName>
        <fullName evidence="5">Amidohydrolase</fullName>
    </submittedName>
</protein>
<feature type="region of interest" description="Disordered" evidence="3">
    <location>
        <begin position="382"/>
        <end position="408"/>
    </location>
</feature>
<keyword evidence="2" id="KW-0479">Metal-binding</keyword>
<dbReference type="FunFam" id="3.30.70.360:FF:000001">
    <property type="entry name" value="N-acetyldiaminopimelate deacetylase"/>
    <property type="match status" value="1"/>
</dbReference>
<feature type="compositionally biased region" description="Polar residues" evidence="3">
    <location>
        <begin position="399"/>
        <end position="408"/>
    </location>
</feature>
<dbReference type="InterPro" id="IPR017439">
    <property type="entry name" value="Amidohydrolase"/>
</dbReference>
<comment type="cofactor">
    <cofactor evidence="2">
        <name>Mn(2+)</name>
        <dbReference type="ChEBI" id="CHEBI:29035"/>
    </cofactor>
    <text evidence="2">The Mn(2+) ion enhances activity.</text>
</comment>
<sequence length="408" mass="44534">MVDIQVCSDDSFEQQLIEWRRELHQYPELSNQEHQTTTRITNWLQDKGIPLLPLPLTSGVVAELGNGPGPIIALRADIDALPIEELTDLPFRSKNPGVMHACGHDFHTAVMLGAACLLKKYETRLPGKVRIFFQPAEEVSTGAKHLIQAGALQDVSAIFGLHNAPDLPAGTFATRGGPFYANVDRFSIHVTGKGAHAAKPEEGIDSIVAACNIVNALQTLPSRSFSSLESLVISVTRINGGNTWNVLPQTVELEGTVRTYNTQIREQIPARIRQLIQGITLALGARAELHWQPGPPSVVNTDFWADFSKKIAQDAGYQVENAELQMSGEDFALYLQQIPGTFVSIGSGSEFGLHHPQFNPDERAIAPAARYFAQLAEAALHQQRVQSDASKPPIPPRTAPSSLKVQQN</sequence>
<dbReference type="Proteomes" id="UP000245138">
    <property type="component" value="Unassembled WGS sequence"/>
</dbReference>
<feature type="binding site" evidence="2">
    <location>
        <position position="354"/>
    </location>
    <ligand>
        <name>Mn(2+)</name>
        <dbReference type="ChEBI" id="CHEBI:29035"/>
        <label>2</label>
    </ligand>
</feature>
<organism evidence="5 6">
    <name type="scientific">Brenneria roseae subsp. americana</name>
    <dbReference type="NCBI Taxonomy" id="1508507"/>
    <lineage>
        <taxon>Bacteria</taxon>
        <taxon>Pseudomonadati</taxon>
        <taxon>Pseudomonadota</taxon>
        <taxon>Gammaproteobacteria</taxon>
        <taxon>Enterobacterales</taxon>
        <taxon>Pectobacteriaceae</taxon>
        <taxon>Brenneria</taxon>
    </lineage>
</organism>
<name>A0A2U1TTQ0_9GAMM</name>
<dbReference type="PANTHER" id="PTHR11014">
    <property type="entry name" value="PEPTIDASE M20 FAMILY MEMBER"/>
    <property type="match status" value="1"/>
</dbReference>
<dbReference type="NCBIfam" id="TIGR01891">
    <property type="entry name" value="amidohydrolases"/>
    <property type="match status" value="1"/>
</dbReference>
<feature type="binding site" evidence="2">
    <location>
        <position position="104"/>
    </location>
    <ligand>
        <name>Mn(2+)</name>
        <dbReference type="ChEBI" id="CHEBI:29035"/>
        <label>2</label>
    </ligand>
</feature>
<feature type="binding site" evidence="2">
    <location>
        <position position="102"/>
    </location>
    <ligand>
        <name>Mn(2+)</name>
        <dbReference type="ChEBI" id="CHEBI:29035"/>
        <label>2</label>
    </ligand>
</feature>
<feature type="binding site" evidence="2">
    <location>
        <position position="138"/>
    </location>
    <ligand>
        <name>Mn(2+)</name>
        <dbReference type="ChEBI" id="CHEBI:29035"/>
        <label>2</label>
    </ligand>
</feature>
<keyword evidence="1 5" id="KW-0378">Hydrolase</keyword>
<dbReference type="EMBL" id="QDKJ01000006">
    <property type="protein sequence ID" value="PWC12785.1"/>
    <property type="molecule type" value="Genomic_DNA"/>
</dbReference>
<dbReference type="InterPro" id="IPR036264">
    <property type="entry name" value="Bact_exopeptidase_dim_dom"/>
</dbReference>
<dbReference type="CDD" id="cd05669">
    <property type="entry name" value="M20_Acy1_YxeP-like"/>
    <property type="match status" value="1"/>
</dbReference>
<dbReference type="Pfam" id="PF07687">
    <property type="entry name" value="M20_dimer"/>
    <property type="match status" value="1"/>
</dbReference>
<evidence type="ECO:0000313" key="5">
    <source>
        <dbReference type="EMBL" id="PWC12785.1"/>
    </source>
</evidence>
<dbReference type="InterPro" id="IPR033846">
    <property type="entry name" value="YxeP-like"/>
</dbReference>
<evidence type="ECO:0000256" key="2">
    <source>
        <dbReference type="PIRSR" id="PIRSR005962-1"/>
    </source>
</evidence>
<evidence type="ECO:0000313" key="6">
    <source>
        <dbReference type="Proteomes" id="UP000245138"/>
    </source>
</evidence>
<dbReference type="InterPro" id="IPR011650">
    <property type="entry name" value="Peptidase_M20_dimer"/>
</dbReference>
<dbReference type="Pfam" id="PF01546">
    <property type="entry name" value="Peptidase_M20"/>
    <property type="match status" value="1"/>
</dbReference>
<dbReference type="Gene3D" id="3.30.70.360">
    <property type="match status" value="1"/>
</dbReference>
<reference evidence="5 6" key="1">
    <citation type="submission" date="2018-04" db="EMBL/GenBank/DDBJ databases">
        <title>Brenneria corticis sp.nov.</title>
        <authorList>
            <person name="Li Y."/>
        </authorList>
    </citation>
    <scope>NUCLEOTIDE SEQUENCE [LARGE SCALE GENOMIC DNA]</scope>
    <source>
        <strain evidence="5 6">LMG 27715</strain>
    </source>
</reference>